<evidence type="ECO:0000313" key="10">
    <source>
        <dbReference type="Proteomes" id="UP000078348"/>
    </source>
</evidence>
<dbReference type="GO" id="GO:0043015">
    <property type="term" value="F:gamma-tubulin binding"/>
    <property type="evidence" value="ECO:0007669"/>
    <property type="project" value="InterPro"/>
</dbReference>
<keyword evidence="4" id="KW-0493">Microtubule</keyword>
<dbReference type="InterPro" id="IPR007259">
    <property type="entry name" value="GCP"/>
</dbReference>
<dbReference type="GO" id="GO:0051321">
    <property type="term" value="P:meiotic cell cycle"/>
    <property type="evidence" value="ECO:0007669"/>
    <property type="project" value="TreeGrafter"/>
</dbReference>
<dbReference type="InterPro" id="IPR040457">
    <property type="entry name" value="GCP_C"/>
</dbReference>
<dbReference type="InterPro" id="IPR041470">
    <property type="entry name" value="GCP_N"/>
</dbReference>
<gene>
    <name evidence="9" type="ORF">AV274_1539</name>
    <name evidence="8" type="ORF">AV274_2326</name>
</gene>
<keyword evidence="10" id="KW-1185">Reference proteome</keyword>
<dbReference type="GO" id="GO:0000278">
    <property type="term" value="P:mitotic cell cycle"/>
    <property type="evidence" value="ECO:0007669"/>
    <property type="project" value="TreeGrafter"/>
</dbReference>
<evidence type="ECO:0000313" key="9">
    <source>
        <dbReference type="EMBL" id="OAO16698.1"/>
    </source>
</evidence>
<evidence type="ECO:0000256" key="5">
    <source>
        <dbReference type="ARBA" id="ARBA00023212"/>
    </source>
</evidence>
<dbReference type="GO" id="GO:0031122">
    <property type="term" value="P:cytoplasmic microtubule organization"/>
    <property type="evidence" value="ECO:0007669"/>
    <property type="project" value="TreeGrafter"/>
</dbReference>
<keyword evidence="5" id="KW-0206">Cytoskeleton</keyword>
<comment type="subcellular location">
    <subcellularLocation>
        <location evidence="1">Cytoplasm</location>
        <location evidence="1">Cytoskeleton</location>
    </subcellularLocation>
</comment>
<accession>A0A196SI39</accession>
<proteinExistence type="inferred from homology"/>
<evidence type="ECO:0000313" key="8">
    <source>
        <dbReference type="EMBL" id="OAO16010.1"/>
    </source>
</evidence>
<dbReference type="OrthoDB" id="5860513at2759"/>
<dbReference type="GO" id="GO:0000922">
    <property type="term" value="C:spindle pole"/>
    <property type="evidence" value="ECO:0007669"/>
    <property type="project" value="InterPro"/>
</dbReference>
<dbReference type="EMBL" id="LXWW01000065">
    <property type="protein sequence ID" value="OAO16698.1"/>
    <property type="molecule type" value="Genomic_DNA"/>
</dbReference>
<dbReference type="InterPro" id="IPR042241">
    <property type="entry name" value="GCP_C_sf"/>
</dbReference>
<dbReference type="GO" id="GO:0051225">
    <property type="term" value="P:spindle assembly"/>
    <property type="evidence" value="ECO:0007669"/>
    <property type="project" value="TreeGrafter"/>
</dbReference>
<organism evidence="9 10">
    <name type="scientific">Blastocystis sp. subtype 1 (strain ATCC 50177 / NandII)</name>
    <dbReference type="NCBI Taxonomy" id="478820"/>
    <lineage>
        <taxon>Eukaryota</taxon>
        <taxon>Sar</taxon>
        <taxon>Stramenopiles</taxon>
        <taxon>Bigyra</taxon>
        <taxon>Opalozoa</taxon>
        <taxon>Opalinata</taxon>
        <taxon>Blastocystidae</taxon>
        <taxon>Blastocystis</taxon>
    </lineage>
</organism>
<evidence type="ECO:0000259" key="6">
    <source>
        <dbReference type="Pfam" id="PF04130"/>
    </source>
</evidence>
<sequence length="778" mass="89956">MSESRRDSISALIRELFAQYGRDPDDVALIRKCNSLFSVYSGSLALKEEEVVNVIRTLFQPRVLDGGRELDAFDEIYDQLKTSRSTSPETRRNMLYLLYALRTRFTDTLHPSVVSEPVKPVSPYITPKKSRPTRMNPRQEKEVEELYSEDESSGPIIAESLLIRDLIVTFQGIDSTYFRFDTEQGLFVETADLHLPTTIRNTVLRLLQIGTCYKRIQLLIRDSKQVDHGTIRNSVNDIINTHLCSFYRFVIGLEEKNTQSTLSSSPADAFSLQQFFYLCEEPLQRLTYLYNILVSSIRLRGGSLASAMFNYTNHGDAVYRTLALSLLKDINTHILKQSWQWAVNGRLLDMHAEFFVEIAVPSEKSGHGNKWVDMYHMRQRMVPSFFPLALVEQVFRCGKSVHFIRDSLQDANWVVRGADESILAHCSLSEYAAFAALLQSVYTQAQHHIIQFYTDRYFLLRTLRLFHSFYLLGAGDFYLEFISRVEHGFLFAPATVSNGWFQEEFNTCVGRTSLCGEAEFISQRVRLKPLTSLSRFDIWKKPFFSMEMPENLRVLFTPGLMAKYEQIFSVLMVLRTQLFDLERVWTDECSLAKQVDALRDRDTVRALRRTLDEFNLLRMQAHGFLTTLQGFYFLHVVEKLYNNMMAEMGKAERFDDVLRIHREFVEGLDKSFFTDGKQSAIKSVMFELLRLASGVLGVQNKLFDSINELIDKKNAGESITVCLDAIEAERRPEIVQLRMQFSQKMQQFITQLRNPPKGYSAFTTIACQLDFNYYYTEA</sequence>
<dbReference type="Proteomes" id="UP000078348">
    <property type="component" value="Unassembled WGS sequence"/>
</dbReference>
<evidence type="ECO:0000256" key="3">
    <source>
        <dbReference type="ARBA" id="ARBA00022490"/>
    </source>
</evidence>
<dbReference type="PANTHER" id="PTHR19302:SF14">
    <property type="entry name" value="GAMMA-TUBULIN COMPLEX COMPONENT 3"/>
    <property type="match status" value="1"/>
</dbReference>
<dbReference type="PANTHER" id="PTHR19302">
    <property type="entry name" value="GAMMA TUBULIN COMPLEX PROTEIN"/>
    <property type="match status" value="1"/>
</dbReference>
<feature type="domain" description="Gamma tubulin complex component C-terminal" evidence="6">
    <location>
        <begin position="459"/>
        <end position="775"/>
    </location>
</feature>
<comment type="similarity">
    <text evidence="2">Belongs to the TUBGCP family.</text>
</comment>
<dbReference type="AlphaFoldDB" id="A0A196SI39"/>
<dbReference type="GO" id="GO:0007020">
    <property type="term" value="P:microtubule nucleation"/>
    <property type="evidence" value="ECO:0007669"/>
    <property type="project" value="InterPro"/>
</dbReference>
<dbReference type="EMBL" id="LXWW01000106">
    <property type="protein sequence ID" value="OAO16010.1"/>
    <property type="molecule type" value="Genomic_DNA"/>
</dbReference>
<reference evidence="9 10" key="1">
    <citation type="submission" date="2016-05" db="EMBL/GenBank/DDBJ databases">
        <title>Nuclear genome of Blastocystis sp. subtype 1 NandII.</title>
        <authorList>
            <person name="Gentekaki E."/>
            <person name="Curtis B."/>
            <person name="Stairs C."/>
            <person name="Eme L."/>
            <person name="Herman E."/>
            <person name="Klimes V."/>
            <person name="Arias M.C."/>
            <person name="Elias M."/>
            <person name="Hilliou F."/>
            <person name="Klute M."/>
            <person name="Malik S.-B."/>
            <person name="Pightling A."/>
            <person name="Rachubinski R."/>
            <person name="Salas D."/>
            <person name="Schlacht A."/>
            <person name="Suga H."/>
            <person name="Archibald J."/>
            <person name="Ball S.G."/>
            <person name="Clark G."/>
            <person name="Dacks J."/>
            <person name="Van Der Giezen M."/>
            <person name="Tsaousis A."/>
            <person name="Roger A."/>
        </authorList>
    </citation>
    <scope>NUCLEOTIDE SEQUENCE [LARGE SCALE GENOMIC DNA]</scope>
    <source>
        <strain evidence="10">ATCC 50177 / NandII</strain>
        <strain evidence="9">NandII</strain>
    </source>
</reference>
<dbReference type="GO" id="GO:0000930">
    <property type="term" value="C:gamma-tubulin complex"/>
    <property type="evidence" value="ECO:0007669"/>
    <property type="project" value="TreeGrafter"/>
</dbReference>
<keyword evidence="3" id="KW-0963">Cytoplasm</keyword>
<protein>
    <submittedName>
        <fullName evidence="9">Gamma-tubulin complex component</fullName>
    </submittedName>
</protein>
<evidence type="ECO:0000259" key="7">
    <source>
        <dbReference type="Pfam" id="PF17681"/>
    </source>
</evidence>
<dbReference type="Pfam" id="PF17681">
    <property type="entry name" value="GCP_N_terminal"/>
    <property type="match status" value="1"/>
</dbReference>
<dbReference type="Gene3D" id="1.20.120.1900">
    <property type="entry name" value="Gamma-tubulin complex, C-terminal domain"/>
    <property type="match status" value="1"/>
</dbReference>
<name>A0A196SI39_BLAHN</name>
<dbReference type="GO" id="GO:0051011">
    <property type="term" value="F:microtubule minus-end binding"/>
    <property type="evidence" value="ECO:0007669"/>
    <property type="project" value="TreeGrafter"/>
</dbReference>
<evidence type="ECO:0000256" key="2">
    <source>
        <dbReference type="ARBA" id="ARBA00010337"/>
    </source>
</evidence>
<feature type="domain" description="Gamma tubulin complex component protein N-terminal" evidence="7">
    <location>
        <begin position="163"/>
        <end position="451"/>
    </location>
</feature>
<dbReference type="Pfam" id="PF04130">
    <property type="entry name" value="GCP_C_terminal"/>
    <property type="match status" value="1"/>
</dbReference>
<evidence type="ECO:0000256" key="1">
    <source>
        <dbReference type="ARBA" id="ARBA00004245"/>
    </source>
</evidence>
<dbReference type="STRING" id="478820.A0A196SI39"/>
<evidence type="ECO:0000256" key="4">
    <source>
        <dbReference type="ARBA" id="ARBA00022701"/>
    </source>
</evidence>
<comment type="caution">
    <text evidence="9">The sequence shown here is derived from an EMBL/GenBank/DDBJ whole genome shotgun (WGS) entry which is preliminary data.</text>
</comment>
<dbReference type="GO" id="GO:0005874">
    <property type="term" value="C:microtubule"/>
    <property type="evidence" value="ECO:0007669"/>
    <property type="project" value="UniProtKB-KW"/>
</dbReference>